<dbReference type="GO" id="GO:0005737">
    <property type="term" value="C:cytoplasm"/>
    <property type="evidence" value="ECO:0007669"/>
    <property type="project" value="TreeGrafter"/>
</dbReference>
<keyword evidence="4" id="KW-0547">Nucleotide-binding</keyword>
<comment type="similarity">
    <text evidence="1">Belongs to the folylpolyglutamate synthase family.</text>
</comment>
<dbReference type="GeneID" id="303366551"/>
<dbReference type="InterPro" id="IPR013221">
    <property type="entry name" value="Mur_ligase_cen"/>
</dbReference>
<dbReference type="InterPro" id="IPR036615">
    <property type="entry name" value="Mur_ligase_C_dom_sf"/>
</dbReference>
<name>A0A1T4KR09_9SPIR</name>
<dbReference type="OrthoDB" id="9809356at2"/>
<dbReference type="PIRSF" id="PIRSF001563">
    <property type="entry name" value="Folylpolyglu_synth"/>
    <property type="match status" value="1"/>
</dbReference>
<evidence type="ECO:0000256" key="5">
    <source>
        <dbReference type="ARBA" id="ARBA00022840"/>
    </source>
</evidence>
<dbReference type="STRING" id="225004.SAMN02745152_00274"/>
<dbReference type="SUPFAM" id="SSF53623">
    <property type="entry name" value="MurD-like peptide ligases, catalytic domain"/>
    <property type="match status" value="1"/>
</dbReference>
<proteinExistence type="inferred from homology"/>
<evidence type="ECO:0000256" key="1">
    <source>
        <dbReference type="ARBA" id="ARBA00008276"/>
    </source>
</evidence>
<feature type="domain" description="Mur ligase central" evidence="7">
    <location>
        <begin position="58"/>
        <end position="291"/>
    </location>
</feature>
<dbReference type="Proteomes" id="UP000190395">
    <property type="component" value="Unassembled WGS sequence"/>
</dbReference>
<dbReference type="GO" id="GO:0046872">
    <property type="term" value="F:metal ion binding"/>
    <property type="evidence" value="ECO:0007669"/>
    <property type="project" value="UniProtKB-KW"/>
</dbReference>
<evidence type="ECO:0000313" key="9">
    <source>
        <dbReference type="Proteomes" id="UP000190395"/>
    </source>
</evidence>
<dbReference type="NCBIfam" id="TIGR01499">
    <property type="entry name" value="folC"/>
    <property type="match status" value="1"/>
</dbReference>
<protein>
    <submittedName>
        <fullName evidence="8">Dihydrofolate synthase / folylpolyglutamate synthase</fullName>
    </submittedName>
</protein>
<dbReference type="EMBL" id="FUXC01000001">
    <property type="protein sequence ID" value="SJZ44856.1"/>
    <property type="molecule type" value="Genomic_DNA"/>
</dbReference>
<evidence type="ECO:0000259" key="7">
    <source>
        <dbReference type="Pfam" id="PF08245"/>
    </source>
</evidence>
<dbReference type="Gene3D" id="3.40.1190.10">
    <property type="entry name" value="Mur-like, catalytic domain"/>
    <property type="match status" value="1"/>
</dbReference>
<gene>
    <name evidence="8" type="ORF">SAMN02745152_00274</name>
</gene>
<dbReference type="RefSeq" id="WP_078930032.1">
    <property type="nucleotide sequence ID" value="NZ_FUXC01000001.1"/>
</dbReference>
<evidence type="ECO:0000256" key="3">
    <source>
        <dbReference type="ARBA" id="ARBA00022723"/>
    </source>
</evidence>
<dbReference type="PROSITE" id="PS01012">
    <property type="entry name" value="FOLYLPOLYGLU_SYNT_2"/>
    <property type="match status" value="1"/>
</dbReference>
<dbReference type="PANTHER" id="PTHR11136:SF0">
    <property type="entry name" value="DIHYDROFOLATE SYNTHETASE-RELATED"/>
    <property type="match status" value="1"/>
</dbReference>
<dbReference type="InterPro" id="IPR036565">
    <property type="entry name" value="Mur-like_cat_sf"/>
</dbReference>
<reference evidence="8 9" key="1">
    <citation type="submission" date="2017-02" db="EMBL/GenBank/DDBJ databases">
        <authorList>
            <person name="Peterson S.W."/>
        </authorList>
    </citation>
    <scope>NUCLEOTIDE SEQUENCE [LARGE SCALE GENOMIC DNA]</scope>
    <source>
        <strain evidence="8 9">ATCC BAA-909</strain>
    </source>
</reference>
<dbReference type="InterPro" id="IPR018109">
    <property type="entry name" value="Folylpolyglutamate_synth_CS"/>
</dbReference>
<dbReference type="InterPro" id="IPR001645">
    <property type="entry name" value="Folylpolyglutamate_synth"/>
</dbReference>
<keyword evidence="2" id="KW-0436">Ligase</keyword>
<dbReference type="AlphaFoldDB" id="A0A1T4KR09"/>
<keyword evidence="9" id="KW-1185">Reference proteome</keyword>
<evidence type="ECO:0000256" key="6">
    <source>
        <dbReference type="ARBA" id="ARBA00022842"/>
    </source>
</evidence>
<dbReference type="Pfam" id="PF08245">
    <property type="entry name" value="Mur_ligase_M"/>
    <property type="match status" value="1"/>
</dbReference>
<dbReference type="Gene3D" id="3.90.190.20">
    <property type="entry name" value="Mur ligase, C-terminal domain"/>
    <property type="match status" value="1"/>
</dbReference>
<keyword evidence="3" id="KW-0479">Metal-binding</keyword>
<accession>A0A1T4KR09</accession>
<dbReference type="SUPFAM" id="SSF53244">
    <property type="entry name" value="MurD-like peptide ligases, peptide-binding domain"/>
    <property type="match status" value="1"/>
</dbReference>
<sequence length="469" mass="52237">MTKNIAPSSPYLTDFENWLDSFLNFEKLPQKNMFWLDTMEYFAKLAGNPELSYPTFHVAGSKGKGSTSAFIASILEEAGLKTGLYSSPHIVNFLERITQNQNFLTQKTYEDAAEELKRLINCTDSKTFLKNRPITWFELVTLYSFLCFRKAKLDAAVFEVGLGGRLDATNVIKPKVCCIGPIELEHTEYLGDTLEKIAAEKGGIIKEKTPVFIAPQIPSVKEVFKSIASQKDAKIFFIDEICKISTQIYTSSEKIKTKAVISSSFFSRPLTAELNLAGEFQAQNAALAALAVKTAFPEISEDIIEKGLSKTSLPARFELIKNPQNFSEIPYLVLDGAHTPKSIKLTLETIKNANIKIDALLFACAQDKHSKEIAELFSQSKVTDSKNFQKIFLTVPGNVKKSDLSEVENSFASAGLAFYSDSDYKKQIEKVLDFCNSNKKTLLITGSFYLVAEVTKILGTRFETPQVIS</sequence>
<evidence type="ECO:0000313" key="8">
    <source>
        <dbReference type="EMBL" id="SJZ44856.1"/>
    </source>
</evidence>
<dbReference type="GO" id="GO:0004326">
    <property type="term" value="F:tetrahydrofolylpolyglutamate synthase activity"/>
    <property type="evidence" value="ECO:0007669"/>
    <property type="project" value="InterPro"/>
</dbReference>
<evidence type="ECO:0000256" key="4">
    <source>
        <dbReference type="ARBA" id="ARBA00022741"/>
    </source>
</evidence>
<dbReference type="GO" id="GO:0008841">
    <property type="term" value="F:dihydrofolate synthase activity"/>
    <property type="evidence" value="ECO:0007669"/>
    <property type="project" value="TreeGrafter"/>
</dbReference>
<dbReference type="GO" id="GO:0005524">
    <property type="term" value="F:ATP binding"/>
    <property type="evidence" value="ECO:0007669"/>
    <property type="project" value="UniProtKB-KW"/>
</dbReference>
<dbReference type="PANTHER" id="PTHR11136">
    <property type="entry name" value="FOLYLPOLYGLUTAMATE SYNTHASE-RELATED"/>
    <property type="match status" value="1"/>
</dbReference>
<organism evidence="8 9">
    <name type="scientific">Treponema berlinense</name>
    <dbReference type="NCBI Taxonomy" id="225004"/>
    <lineage>
        <taxon>Bacteria</taxon>
        <taxon>Pseudomonadati</taxon>
        <taxon>Spirochaetota</taxon>
        <taxon>Spirochaetia</taxon>
        <taxon>Spirochaetales</taxon>
        <taxon>Treponemataceae</taxon>
        <taxon>Treponema</taxon>
    </lineage>
</organism>
<evidence type="ECO:0000256" key="2">
    <source>
        <dbReference type="ARBA" id="ARBA00022598"/>
    </source>
</evidence>
<keyword evidence="6" id="KW-0460">Magnesium</keyword>
<keyword evidence="5" id="KW-0067">ATP-binding</keyword>